<evidence type="ECO:0000256" key="3">
    <source>
        <dbReference type="ARBA" id="ARBA00022598"/>
    </source>
</evidence>
<dbReference type="EC" id="6.3.2.3" evidence="10"/>
<evidence type="ECO:0000256" key="9">
    <source>
        <dbReference type="ARBA" id="ARBA00023211"/>
    </source>
</evidence>
<dbReference type="HAMAP" id="MF_00162">
    <property type="entry name" value="GSH_S"/>
    <property type="match status" value="1"/>
</dbReference>
<name>A0ABZ2LZR7_9BACT</name>
<evidence type="ECO:0000256" key="2">
    <source>
        <dbReference type="ARBA" id="ARBA00001946"/>
    </source>
</evidence>
<dbReference type="SUPFAM" id="SSF52440">
    <property type="entry name" value="PreATP-grasp domain"/>
    <property type="match status" value="1"/>
</dbReference>
<evidence type="ECO:0000256" key="4">
    <source>
        <dbReference type="ARBA" id="ARBA00022684"/>
    </source>
</evidence>
<dbReference type="NCBIfam" id="TIGR01380">
    <property type="entry name" value="glut_syn"/>
    <property type="match status" value="1"/>
</dbReference>
<comment type="catalytic activity">
    <reaction evidence="10">
        <text>gamma-L-glutamyl-L-cysteine + glycine + ATP = glutathione + ADP + phosphate + H(+)</text>
        <dbReference type="Rhea" id="RHEA:13557"/>
        <dbReference type="ChEBI" id="CHEBI:15378"/>
        <dbReference type="ChEBI" id="CHEBI:30616"/>
        <dbReference type="ChEBI" id="CHEBI:43474"/>
        <dbReference type="ChEBI" id="CHEBI:57305"/>
        <dbReference type="ChEBI" id="CHEBI:57925"/>
        <dbReference type="ChEBI" id="CHEBI:58173"/>
        <dbReference type="ChEBI" id="CHEBI:456216"/>
        <dbReference type="EC" id="6.3.2.3"/>
    </reaction>
</comment>
<evidence type="ECO:0000256" key="8">
    <source>
        <dbReference type="ARBA" id="ARBA00022842"/>
    </source>
</evidence>
<dbReference type="Proteomes" id="UP001370348">
    <property type="component" value="Chromosome"/>
</dbReference>
<keyword evidence="3 10" id="KW-0436">Ligase</keyword>
<evidence type="ECO:0000313" key="13">
    <source>
        <dbReference type="Proteomes" id="UP001370348"/>
    </source>
</evidence>
<keyword evidence="6 10" id="KW-0547">Nucleotide-binding</keyword>
<sequence>MRFVFVMDPMQRVLPDKDTSFALQRAALKRGHQLLHAELRDLFAKDGDVFARVRGLTVQNTAPFFEYGAESDVRLGEVDAIFIRKDPPFDSEYLYATLLLERARGKTLIVNDPRGLRDANEKLYPLHFSRHMPKTLVATDRERILSFVDEVGGDAVIKPLHGAGGAGVLLLARRDQNARSIIETLTREGAVAAMVQEYLPAVRQGDKRVLLLDGEVLGGINRVPRSDDLRSNIHVGGRVEPCEVTAQERAVVADIAPRLRADGLYFVGLDFIGGKLTEVNVTSPTGIQELSAHQGRDVSEDVIAWVEKHGTSLAAGTKETLRS</sequence>
<dbReference type="InterPro" id="IPR013815">
    <property type="entry name" value="ATP_grasp_subdomain_1"/>
</dbReference>
<evidence type="ECO:0000256" key="6">
    <source>
        <dbReference type="ARBA" id="ARBA00022741"/>
    </source>
</evidence>
<evidence type="ECO:0000256" key="1">
    <source>
        <dbReference type="ARBA" id="ARBA00001936"/>
    </source>
</evidence>
<dbReference type="GO" id="GO:0004363">
    <property type="term" value="F:glutathione synthase activity"/>
    <property type="evidence" value="ECO:0007669"/>
    <property type="project" value="UniProtKB-EC"/>
</dbReference>
<dbReference type="Gene3D" id="3.30.1490.20">
    <property type="entry name" value="ATP-grasp fold, A domain"/>
    <property type="match status" value="1"/>
</dbReference>
<proteinExistence type="inferred from homology"/>
<comment type="pathway">
    <text evidence="10">Sulfur metabolism; glutathione biosynthesis; glutathione from L-cysteine and L-glutamate: step 2/2.</text>
</comment>
<dbReference type="InterPro" id="IPR004218">
    <property type="entry name" value="GSHS_ATP-bd"/>
</dbReference>
<dbReference type="Pfam" id="PF02951">
    <property type="entry name" value="GSH-S_N"/>
    <property type="match status" value="1"/>
</dbReference>
<feature type="domain" description="ATP-grasp" evidence="11">
    <location>
        <begin position="122"/>
        <end position="307"/>
    </location>
</feature>
<keyword evidence="8" id="KW-0460">Magnesium</keyword>
<dbReference type="Gene3D" id="3.30.470.20">
    <property type="entry name" value="ATP-grasp fold, B domain"/>
    <property type="match status" value="1"/>
</dbReference>
<dbReference type="InterPro" id="IPR006284">
    <property type="entry name" value="Glut_synth_pro"/>
</dbReference>
<organism evidence="12 13">
    <name type="scientific">Pendulispora albinea</name>
    <dbReference type="NCBI Taxonomy" id="2741071"/>
    <lineage>
        <taxon>Bacteria</taxon>
        <taxon>Pseudomonadati</taxon>
        <taxon>Myxococcota</taxon>
        <taxon>Myxococcia</taxon>
        <taxon>Myxococcales</taxon>
        <taxon>Sorangiineae</taxon>
        <taxon>Pendulisporaceae</taxon>
        <taxon>Pendulispora</taxon>
    </lineage>
</organism>
<keyword evidence="13" id="KW-1185">Reference proteome</keyword>
<dbReference type="Pfam" id="PF02955">
    <property type="entry name" value="GSH-S_ATP"/>
    <property type="match status" value="1"/>
</dbReference>
<keyword evidence="5" id="KW-0479">Metal-binding</keyword>
<dbReference type="Gene3D" id="3.40.50.20">
    <property type="match status" value="1"/>
</dbReference>
<gene>
    <name evidence="10 12" type="primary">gshB</name>
    <name evidence="12" type="ORF">LZC94_43070</name>
</gene>
<dbReference type="PANTHER" id="PTHR21621">
    <property type="entry name" value="RIBOSOMAL PROTEIN S6 MODIFICATION PROTEIN"/>
    <property type="match status" value="1"/>
</dbReference>
<evidence type="ECO:0000256" key="7">
    <source>
        <dbReference type="ARBA" id="ARBA00022840"/>
    </source>
</evidence>
<comment type="cofactor">
    <cofactor evidence="1">
        <name>Mn(2+)</name>
        <dbReference type="ChEBI" id="CHEBI:29035"/>
    </cofactor>
</comment>
<dbReference type="InterPro" id="IPR016185">
    <property type="entry name" value="PreATP-grasp_dom_sf"/>
</dbReference>
<evidence type="ECO:0000256" key="10">
    <source>
        <dbReference type="HAMAP-Rule" id="MF_00162"/>
    </source>
</evidence>
<dbReference type="PANTHER" id="PTHR21621:SF4">
    <property type="entry name" value="GLUTATHIONE SYNTHETASE"/>
    <property type="match status" value="1"/>
</dbReference>
<dbReference type="EMBL" id="CP089984">
    <property type="protein sequence ID" value="WXB14595.1"/>
    <property type="molecule type" value="Genomic_DNA"/>
</dbReference>
<keyword evidence="9" id="KW-0464">Manganese</keyword>
<keyword evidence="7 10" id="KW-0067">ATP-binding</keyword>
<protein>
    <recommendedName>
        <fullName evidence="10">Glutathione synthetase</fullName>
        <ecNumber evidence="10">6.3.2.3</ecNumber>
    </recommendedName>
    <alternativeName>
        <fullName evidence="10">GSH synthetase</fullName>
        <shortName evidence="10">GSH-S</shortName>
        <shortName evidence="10">GSHase</shortName>
    </alternativeName>
    <alternativeName>
        <fullName evidence="10">Glutathione synthase</fullName>
    </alternativeName>
</protein>
<dbReference type="NCBIfam" id="NF003573">
    <property type="entry name" value="PRK05246.1"/>
    <property type="match status" value="1"/>
</dbReference>
<evidence type="ECO:0000259" key="11">
    <source>
        <dbReference type="PROSITE" id="PS50975"/>
    </source>
</evidence>
<evidence type="ECO:0000313" key="12">
    <source>
        <dbReference type="EMBL" id="WXB14595.1"/>
    </source>
</evidence>
<comment type="similarity">
    <text evidence="10">Belongs to the prokaryotic GSH synthase family.</text>
</comment>
<reference evidence="12 13" key="1">
    <citation type="submission" date="2021-12" db="EMBL/GenBank/DDBJ databases">
        <title>Discovery of the Pendulisporaceae a myxobacterial family with distinct sporulation behavior and unique specialized metabolism.</title>
        <authorList>
            <person name="Garcia R."/>
            <person name="Popoff A."/>
            <person name="Bader C.D."/>
            <person name="Loehr J."/>
            <person name="Walesch S."/>
            <person name="Walt C."/>
            <person name="Boldt J."/>
            <person name="Bunk B."/>
            <person name="Haeckl F.J.F.P.J."/>
            <person name="Gunesch A.P."/>
            <person name="Birkelbach J."/>
            <person name="Nuebel U."/>
            <person name="Pietschmann T."/>
            <person name="Bach T."/>
            <person name="Mueller R."/>
        </authorList>
    </citation>
    <scope>NUCLEOTIDE SEQUENCE [LARGE SCALE GENOMIC DNA]</scope>
    <source>
        <strain evidence="12 13">MSr11954</strain>
    </source>
</reference>
<dbReference type="PROSITE" id="PS50975">
    <property type="entry name" value="ATP_GRASP"/>
    <property type="match status" value="1"/>
</dbReference>
<keyword evidence="4 10" id="KW-0317">Glutathione biosynthesis</keyword>
<dbReference type="InterPro" id="IPR011761">
    <property type="entry name" value="ATP-grasp"/>
</dbReference>
<dbReference type="InterPro" id="IPR004215">
    <property type="entry name" value="GSHS_N"/>
</dbReference>
<dbReference type="RefSeq" id="WP_394824218.1">
    <property type="nucleotide sequence ID" value="NZ_CP089984.1"/>
</dbReference>
<evidence type="ECO:0000256" key="5">
    <source>
        <dbReference type="ARBA" id="ARBA00022723"/>
    </source>
</evidence>
<accession>A0ABZ2LZR7</accession>
<comment type="cofactor">
    <cofactor evidence="2">
        <name>Mg(2+)</name>
        <dbReference type="ChEBI" id="CHEBI:18420"/>
    </cofactor>
</comment>
<dbReference type="SUPFAM" id="SSF56059">
    <property type="entry name" value="Glutathione synthetase ATP-binding domain-like"/>
    <property type="match status" value="1"/>
</dbReference>